<protein>
    <recommendedName>
        <fullName evidence="2">DUF6532 domain-containing protein</fullName>
    </recommendedName>
</protein>
<feature type="domain" description="DUF6532" evidence="2">
    <location>
        <begin position="358"/>
        <end position="438"/>
    </location>
</feature>
<evidence type="ECO:0000256" key="1">
    <source>
        <dbReference type="SAM" id="MobiDB-lite"/>
    </source>
</evidence>
<feature type="region of interest" description="Disordered" evidence="1">
    <location>
        <begin position="117"/>
        <end position="243"/>
    </location>
</feature>
<dbReference type="AlphaFoldDB" id="A0AAD4LK80"/>
<name>A0AAD4LK80_9AGAM</name>
<feature type="compositionally biased region" description="Basic and acidic residues" evidence="1">
    <location>
        <begin position="117"/>
        <end position="135"/>
    </location>
</feature>
<keyword evidence="4" id="KW-1185">Reference proteome</keyword>
<feature type="region of interest" description="Disordered" evidence="1">
    <location>
        <begin position="59"/>
        <end position="88"/>
    </location>
</feature>
<organism evidence="3 4">
    <name type="scientific">Lactarius akahatsu</name>
    <dbReference type="NCBI Taxonomy" id="416441"/>
    <lineage>
        <taxon>Eukaryota</taxon>
        <taxon>Fungi</taxon>
        <taxon>Dikarya</taxon>
        <taxon>Basidiomycota</taxon>
        <taxon>Agaricomycotina</taxon>
        <taxon>Agaricomycetes</taxon>
        <taxon>Russulales</taxon>
        <taxon>Russulaceae</taxon>
        <taxon>Lactarius</taxon>
    </lineage>
</organism>
<comment type="caution">
    <text evidence="3">The sequence shown here is derived from an EMBL/GenBank/DDBJ whole genome shotgun (WGS) entry which is preliminary data.</text>
</comment>
<feature type="compositionally biased region" description="Polar residues" evidence="1">
    <location>
        <begin position="70"/>
        <end position="80"/>
    </location>
</feature>
<reference evidence="3" key="1">
    <citation type="submission" date="2022-01" db="EMBL/GenBank/DDBJ databases">
        <title>Comparative genomics reveals a dynamic genome evolution in the ectomycorrhizal milk-cap (Lactarius) mushrooms.</title>
        <authorList>
            <consortium name="DOE Joint Genome Institute"/>
            <person name="Lebreton A."/>
            <person name="Tang N."/>
            <person name="Kuo A."/>
            <person name="LaButti K."/>
            <person name="Drula E."/>
            <person name="Barry K."/>
            <person name="Clum A."/>
            <person name="Lipzen A."/>
            <person name="Mousain D."/>
            <person name="Ng V."/>
            <person name="Wang R."/>
            <person name="Wang X."/>
            <person name="Dai Y."/>
            <person name="Henrissat B."/>
            <person name="Grigoriev I.V."/>
            <person name="Guerin-Laguette A."/>
            <person name="Yu F."/>
            <person name="Martin F.M."/>
        </authorList>
    </citation>
    <scope>NUCLEOTIDE SEQUENCE</scope>
    <source>
        <strain evidence="3">QP</strain>
    </source>
</reference>
<sequence>MAQRQRKDNNLDQELSSHPPKASRVSETAERVKCVNHGQGGAASQLVAVAAWICPDLAPHPPKQHKRTETPANVSVNTMAPTKRGQREAGLVPLLASQQERTSLMGQDAQDDIHVDNRVTPHARESEPNIDRASSDEDERQAQQFLRVPSESCRSVVRSPDRGSQSVLQVHQQRNGAIRPPDPNALLAHAPLGHSPACNTSTTHGPQAKRGCARDNHGSSNDNSAPVAHAAHTPKPPKAATPTQHGLYSGVWFEVLTAAKNYYRLAIHFDGINPFLEHNERTLKVTHNSVLEAVACLSDDDNNLLNDAVYQRNKNDMTLVLSQLLDIQGQFLLLWAHEEQGMRDCQEGPKPDANGCAENFVHPVLIELCKQFYYNNSSSLSVLFPHHFKSLPIAALAMACTCVTNCLHEWESGTHRLINFAGDTYESVYNLMAALIDRMLKHDYHGTKLQVLLKQITTEGLDTSGMCNLEEQNPS</sequence>
<accession>A0AAD4LK80</accession>
<feature type="compositionally biased region" description="Basic and acidic residues" evidence="1">
    <location>
        <begin position="1"/>
        <end position="10"/>
    </location>
</feature>
<evidence type="ECO:0000259" key="2">
    <source>
        <dbReference type="Pfam" id="PF20149"/>
    </source>
</evidence>
<proteinExistence type="predicted"/>
<feature type="compositionally biased region" description="Polar residues" evidence="1">
    <location>
        <begin position="162"/>
        <end position="175"/>
    </location>
</feature>
<dbReference type="Pfam" id="PF20149">
    <property type="entry name" value="DUF6532"/>
    <property type="match status" value="1"/>
</dbReference>
<gene>
    <name evidence="3" type="ORF">EDB92DRAFT_1814512</name>
</gene>
<dbReference type="Proteomes" id="UP001201163">
    <property type="component" value="Unassembled WGS sequence"/>
</dbReference>
<evidence type="ECO:0000313" key="4">
    <source>
        <dbReference type="Proteomes" id="UP001201163"/>
    </source>
</evidence>
<evidence type="ECO:0000313" key="3">
    <source>
        <dbReference type="EMBL" id="KAH8995618.1"/>
    </source>
</evidence>
<dbReference type="EMBL" id="JAKELL010000011">
    <property type="protein sequence ID" value="KAH8995618.1"/>
    <property type="molecule type" value="Genomic_DNA"/>
</dbReference>
<dbReference type="InterPro" id="IPR045341">
    <property type="entry name" value="DUF6532"/>
</dbReference>
<feature type="region of interest" description="Disordered" evidence="1">
    <location>
        <begin position="1"/>
        <end position="30"/>
    </location>
</feature>